<dbReference type="Proteomes" id="UP000237347">
    <property type="component" value="Unassembled WGS sequence"/>
</dbReference>
<accession>A0AAW0ILQ9</accession>
<gene>
    <name evidence="1" type="ORF">CFP56_001720</name>
</gene>
<comment type="caution">
    <text evidence="1">The sequence shown here is derived from an EMBL/GenBank/DDBJ whole genome shotgun (WGS) entry which is preliminary data.</text>
</comment>
<reference evidence="1 2" key="1">
    <citation type="journal article" date="2018" name="Sci. Data">
        <title>The draft genome sequence of cork oak.</title>
        <authorList>
            <person name="Ramos A.M."/>
            <person name="Usie A."/>
            <person name="Barbosa P."/>
            <person name="Barros P.M."/>
            <person name="Capote T."/>
            <person name="Chaves I."/>
            <person name="Simoes F."/>
            <person name="Abreu I."/>
            <person name="Carrasquinho I."/>
            <person name="Faro C."/>
            <person name="Guimaraes J.B."/>
            <person name="Mendonca D."/>
            <person name="Nobrega F."/>
            <person name="Rodrigues L."/>
            <person name="Saibo N.J.M."/>
            <person name="Varela M.C."/>
            <person name="Egas C."/>
            <person name="Matos J."/>
            <person name="Miguel C.M."/>
            <person name="Oliveira M.M."/>
            <person name="Ricardo C.P."/>
            <person name="Goncalves S."/>
        </authorList>
    </citation>
    <scope>NUCLEOTIDE SEQUENCE [LARGE SCALE GENOMIC DNA]</scope>
    <source>
        <strain evidence="2">cv. HL8</strain>
    </source>
</reference>
<dbReference type="EMBL" id="PKMF04001014">
    <property type="protein sequence ID" value="KAK7815352.1"/>
    <property type="molecule type" value="Genomic_DNA"/>
</dbReference>
<proteinExistence type="predicted"/>
<sequence>MHKAFWPSGPHRFS</sequence>
<evidence type="ECO:0000313" key="2">
    <source>
        <dbReference type="Proteomes" id="UP000237347"/>
    </source>
</evidence>
<keyword evidence="2" id="KW-1185">Reference proteome</keyword>
<evidence type="ECO:0000313" key="1">
    <source>
        <dbReference type="EMBL" id="KAK7815352.1"/>
    </source>
</evidence>
<name>A0AAW0ILQ9_QUESU</name>
<organism evidence="1 2">
    <name type="scientific">Quercus suber</name>
    <name type="common">Cork oak</name>
    <dbReference type="NCBI Taxonomy" id="58331"/>
    <lineage>
        <taxon>Eukaryota</taxon>
        <taxon>Viridiplantae</taxon>
        <taxon>Streptophyta</taxon>
        <taxon>Embryophyta</taxon>
        <taxon>Tracheophyta</taxon>
        <taxon>Spermatophyta</taxon>
        <taxon>Magnoliopsida</taxon>
        <taxon>eudicotyledons</taxon>
        <taxon>Gunneridae</taxon>
        <taxon>Pentapetalae</taxon>
        <taxon>rosids</taxon>
        <taxon>fabids</taxon>
        <taxon>Fagales</taxon>
        <taxon>Fagaceae</taxon>
        <taxon>Quercus</taxon>
    </lineage>
</organism>
<protein>
    <submittedName>
        <fullName evidence="1">Uncharacterized protein</fullName>
    </submittedName>
</protein>